<comment type="caution">
    <text evidence="2">The sequence shown here is derived from an EMBL/GenBank/DDBJ whole genome shotgun (WGS) entry which is preliminary data.</text>
</comment>
<dbReference type="EMBL" id="JARK01001344">
    <property type="protein sequence ID" value="EYC27896.1"/>
    <property type="molecule type" value="Genomic_DNA"/>
</dbReference>
<accession>A0A016VKS5</accession>
<proteinExistence type="predicted"/>
<name>A0A016VKS5_9BILA</name>
<gene>
    <name evidence="2" type="primary">Acey_s0008.g240</name>
    <name evidence="2" type="ORF">Y032_0008g240</name>
</gene>
<feature type="transmembrane region" description="Helical" evidence="1">
    <location>
        <begin position="69"/>
        <end position="87"/>
    </location>
</feature>
<dbReference type="Proteomes" id="UP000024635">
    <property type="component" value="Unassembled WGS sequence"/>
</dbReference>
<keyword evidence="1" id="KW-1133">Transmembrane helix</keyword>
<organism evidence="2 3">
    <name type="scientific">Ancylostoma ceylanicum</name>
    <dbReference type="NCBI Taxonomy" id="53326"/>
    <lineage>
        <taxon>Eukaryota</taxon>
        <taxon>Metazoa</taxon>
        <taxon>Ecdysozoa</taxon>
        <taxon>Nematoda</taxon>
        <taxon>Chromadorea</taxon>
        <taxon>Rhabditida</taxon>
        <taxon>Rhabditina</taxon>
        <taxon>Rhabditomorpha</taxon>
        <taxon>Strongyloidea</taxon>
        <taxon>Ancylostomatidae</taxon>
        <taxon>Ancylostomatinae</taxon>
        <taxon>Ancylostoma</taxon>
    </lineage>
</organism>
<dbReference type="AlphaFoldDB" id="A0A016VKS5"/>
<keyword evidence="1" id="KW-0812">Transmembrane</keyword>
<keyword evidence="3" id="KW-1185">Reference proteome</keyword>
<evidence type="ECO:0000313" key="3">
    <source>
        <dbReference type="Proteomes" id="UP000024635"/>
    </source>
</evidence>
<sequence>MLSNKNNLFRLQLDQSHVVDSCFGGVIFKYLLFSWVCYSAKFHYCGSCPIHIAWSYECSRSYSFHWPMFLRIFCSALSSLFFTHFFSSSAGLHPLFRDFLGQVFANVKGS</sequence>
<keyword evidence="1" id="KW-0472">Membrane</keyword>
<evidence type="ECO:0000256" key="1">
    <source>
        <dbReference type="SAM" id="Phobius"/>
    </source>
</evidence>
<evidence type="ECO:0000313" key="2">
    <source>
        <dbReference type="EMBL" id="EYC27896.1"/>
    </source>
</evidence>
<protein>
    <submittedName>
        <fullName evidence="2">Uncharacterized protein</fullName>
    </submittedName>
</protein>
<reference evidence="3" key="1">
    <citation type="journal article" date="2015" name="Nat. Genet.">
        <title>The genome and transcriptome of the zoonotic hookworm Ancylostoma ceylanicum identify infection-specific gene families.</title>
        <authorList>
            <person name="Schwarz E.M."/>
            <person name="Hu Y."/>
            <person name="Antoshechkin I."/>
            <person name="Miller M.M."/>
            <person name="Sternberg P.W."/>
            <person name="Aroian R.V."/>
        </authorList>
    </citation>
    <scope>NUCLEOTIDE SEQUENCE</scope>
    <source>
        <strain evidence="3">HY135</strain>
    </source>
</reference>